<evidence type="ECO:0000256" key="2">
    <source>
        <dbReference type="SAM" id="Phobius"/>
    </source>
</evidence>
<feature type="transmembrane region" description="Helical" evidence="2">
    <location>
        <begin position="280"/>
        <end position="300"/>
    </location>
</feature>
<keyword evidence="2" id="KW-0812">Transmembrane</keyword>
<feature type="transmembrane region" description="Helical" evidence="2">
    <location>
        <begin position="306"/>
        <end position="326"/>
    </location>
</feature>
<dbReference type="EMBL" id="JAJAQI010000063">
    <property type="protein sequence ID" value="MCB4825071.1"/>
    <property type="molecule type" value="Genomic_DNA"/>
</dbReference>
<evidence type="ECO:0000256" key="1">
    <source>
        <dbReference type="SAM" id="MobiDB-lite"/>
    </source>
</evidence>
<sequence length="380" mass="38686">MQAKGLWPDLAAHPHEMLLGQALAVLAGFLLHRLPRAALLAIAACWVTARLAQAVPDTPEALRAVLSLVATGAIALPAAHGFLRGAKQADNFVFPLLLLGFLVADALFTLGELAVLPRGAEAGRWLALGLVVLLVAAMGGRLIGAAASGAAQRAGGNRIAPRWWLERSLLALLATGFAALALAAPAPVAALPLGAGAVLLGLRLLYWRRGLQRGAGDLLALAAGQAWLCLGLLAWAAALGGLLAALPASAALHLATVGGLGGTMLVMAMRTSAQREGRSMPTRAAPAVAGLLGLAALLRGLGMPGLYGPAAVLWAVATLVAVWSVLGRRDGRAVRSLGPEPPRPMAPAHSGLTPALAPGRVRPFRASLSKRPTAPGLPND</sequence>
<gene>
    <name evidence="3" type="ORF">LHA35_25420</name>
</gene>
<feature type="transmembrane region" description="Helical" evidence="2">
    <location>
        <begin position="164"/>
        <end position="183"/>
    </location>
</feature>
<dbReference type="Pfam" id="PF05940">
    <property type="entry name" value="NnrS"/>
    <property type="match status" value="1"/>
</dbReference>
<feature type="transmembrane region" description="Helical" evidence="2">
    <location>
        <begin position="189"/>
        <end position="206"/>
    </location>
</feature>
<accession>A0A9X1LAJ9</accession>
<proteinExistence type="predicted"/>
<feature type="transmembrane region" description="Helical" evidence="2">
    <location>
        <begin position="250"/>
        <end position="268"/>
    </location>
</feature>
<dbReference type="AlphaFoldDB" id="A0A9X1LAJ9"/>
<dbReference type="RefSeq" id="WP_226613735.1">
    <property type="nucleotide sequence ID" value="NZ_JAJAQI010000063.1"/>
</dbReference>
<feature type="transmembrane region" description="Helical" evidence="2">
    <location>
        <begin position="218"/>
        <end position="244"/>
    </location>
</feature>
<feature type="transmembrane region" description="Helical" evidence="2">
    <location>
        <begin position="12"/>
        <end position="31"/>
    </location>
</feature>
<feature type="transmembrane region" description="Helical" evidence="2">
    <location>
        <begin position="38"/>
        <end position="55"/>
    </location>
</feature>
<evidence type="ECO:0000313" key="4">
    <source>
        <dbReference type="Proteomes" id="UP001139311"/>
    </source>
</evidence>
<reference evidence="3" key="1">
    <citation type="submission" date="2021-10" db="EMBL/GenBank/DDBJ databases">
        <title>Roseicella aerolatum sp. nov., isolated from aerosols of e-waste dismantling site.</title>
        <authorList>
            <person name="Qin T."/>
        </authorList>
    </citation>
    <scope>NUCLEOTIDE SEQUENCE</scope>
    <source>
        <strain evidence="3">GB24</strain>
    </source>
</reference>
<feature type="transmembrane region" description="Helical" evidence="2">
    <location>
        <begin position="61"/>
        <end position="80"/>
    </location>
</feature>
<comment type="caution">
    <text evidence="3">The sequence shown here is derived from an EMBL/GenBank/DDBJ whole genome shotgun (WGS) entry which is preliminary data.</text>
</comment>
<name>A0A9X1LAJ9_9PROT</name>
<feature type="transmembrane region" description="Helical" evidence="2">
    <location>
        <begin position="122"/>
        <end position="143"/>
    </location>
</feature>
<feature type="region of interest" description="Disordered" evidence="1">
    <location>
        <begin position="335"/>
        <end position="380"/>
    </location>
</feature>
<feature type="transmembrane region" description="Helical" evidence="2">
    <location>
        <begin position="92"/>
        <end position="110"/>
    </location>
</feature>
<keyword evidence="2" id="KW-1133">Transmembrane helix</keyword>
<protein>
    <submittedName>
        <fullName evidence="3">NnrS family protein</fullName>
    </submittedName>
</protein>
<dbReference type="Proteomes" id="UP001139311">
    <property type="component" value="Unassembled WGS sequence"/>
</dbReference>
<organism evidence="3 4">
    <name type="scientific">Roseicella aerolata</name>
    <dbReference type="NCBI Taxonomy" id="2883479"/>
    <lineage>
        <taxon>Bacteria</taxon>
        <taxon>Pseudomonadati</taxon>
        <taxon>Pseudomonadota</taxon>
        <taxon>Alphaproteobacteria</taxon>
        <taxon>Acetobacterales</taxon>
        <taxon>Roseomonadaceae</taxon>
        <taxon>Roseicella</taxon>
    </lineage>
</organism>
<dbReference type="InterPro" id="IPR010266">
    <property type="entry name" value="NnrS"/>
</dbReference>
<evidence type="ECO:0000313" key="3">
    <source>
        <dbReference type="EMBL" id="MCB4825071.1"/>
    </source>
</evidence>
<keyword evidence="2" id="KW-0472">Membrane</keyword>
<keyword evidence="4" id="KW-1185">Reference proteome</keyword>